<sequence length="115" mass="13823">MLVDIFKKKESTSPNDLCGQAKLEKEKPRERLEVHQLEEIRRKLILGVVFGMYVETFTFENYVVKRDDRCTLNYMRSSDKNTWGLGLTFLRTYNLVIDTTDEKLTYRYERKMDRL</sequence>
<evidence type="ECO:0000313" key="1">
    <source>
        <dbReference type="EMBL" id="CCA14894.1"/>
    </source>
</evidence>
<protein>
    <submittedName>
        <fullName evidence="1">AlNc14C7G934 protein</fullName>
    </submittedName>
</protein>
<gene>
    <name evidence="1" type="primary">AlNc14C7G934</name>
    <name evidence="1" type="ORF">ALNC14_010370</name>
</gene>
<name>F0W1G5_9STRA</name>
<dbReference type="EMBL" id="FR824052">
    <property type="protein sequence ID" value="CCA14894.1"/>
    <property type="molecule type" value="Genomic_DNA"/>
</dbReference>
<accession>F0W1G5</accession>
<dbReference type="SUPFAM" id="SSF50630">
    <property type="entry name" value="Acid proteases"/>
    <property type="match status" value="1"/>
</dbReference>
<reference evidence="1" key="2">
    <citation type="submission" date="2011-02" db="EMBL/GenBank/DDBJ databases">
        <authorList>
            <person name="MacLean D."/>
        </authorList>
    </citation>
    <scope>NUCLEOTIDE SEQUENCE</scope>
</reference>
<organism evidence="1">
    <name type="scientific">Albugo laibachii Nc14</name>
    <dbReference type="NCBI Taxonomy" id="890382"/>
    <lineage>
        <taxon>Eukaryota</taxon>
        <taxon>Sar</taxon>
        <taxon>Stramenopiles</taxon>
        <taxon>Oomycota</taxon>
        <taxon>Peronosporomycetes</taxon>
        <taxon>Albuginales</taxon>
        <taxon>Albuginaceae</taxon>
        <taxon>Albugo</taxon>
    </lineage>
</organism>
<dbReference type="InterPro" id="IPR021109">
    <property type="entry name" value="Peptidase_aspartic_dom_sf"/>
</dbReference>
<proteinExistence type="predicted"/>
<dbReference type="AlphaFoldDB" id="F0W1G5"/>
<dbReference type="HOGENOM" id="CLU_2113487_0_0_1"/>
<dbReference type="Gene3D" id="2.40.70.10">
    <property type="entry name" value="Acid Proteases"/>
    <property type="match status" value="1"/>
</dbReference>
<reference evidence="1" key="1">
    <citation type="journal article" date="2011" name="PLoS Biol.">
        <title>Gene gain and loss during evolution of obligate parasitism in the white rust pathogen of Arabidopsis thaliana.</title>
        <authorList>
            <person name="Kemen E."/>
            <person name="Gardiner A."/>
            <person name="Schultz-Larsen T."/>
            <person name="Kemen A.C."/>
            <person name="Balmuth A.L."/>
            <person name="Robert-Seilaniantz A."/>
            <person name="Bailey K."/>
            <person name="Holub E."/>
            <person name="Studholme D.J."/>
            <person name="Maclean D."/>
            <person name="Jones J.D."/>
        </authorList>
    </citation>
    <scope>NUCLEOTIDE SEQUENCE</scope>
</reference>